<evidence type="ECO:0008006" key="4">
    <source>
        <dbReference type="Google" id="ProtNLM"/>
    </source>
</evidence>
<dbReference type="OrthoDB" id="2735868at2"/>
<name>A0A0A3I4D6_9BACL</name>
<evidence type="ECO:0000313" key="2">
    <source>
        <dbReference type="EMBL" id="KGR78360.1"/>
    </source>
</evidence>
<reference evidence="2 3" key="1">
    <citation type="submission" date="2014-02" db="EMBL/GenBank/DDBJ databases">
        <title>Draft genome sequence of Lysinibacillus manganicus DSM 26584T.</title>
        <authorList>
            <person name="Zhang F."/>
            <person name="Wang G."/>
            <person name="Zhang L."/>
        </authorList>
    </citation>
    <scope>NUCLEOTIDE SEQUENCE [LARGE SCALE GENOMIC DNA]</scope>
    <source>
        <strain evidence="2 3">DSM 26584</strain>
    </source>
</reference>
<keyword evidence="3" id="KW-1185">Reference proteome</keyword>
<dbReference type="RefSeq" id="WP_036186672.1">
    <property type="nucleotide sequence ID" value="NZ_AVDA01000012.1"/>
</dbReference>
<evidence type="ECO:0000256" key="1">
    <source>
        <dbReference type="SAM" id="Phobius"/>
    </source>
</evidence>
<keyword evidence="1" id="KW-1133">Transmembrane helix</keyword>
<keyword evidence="1" id="KW-0812">Transmembrane</keyword>
<feature type="transmembrane region" description="Helical" evidence="1">
    <location>
        <begin position="6"/>
        <end position="26"/>
    </location>
</feature>
<organism evidence="2 3">
    <name type="scientific">Ureibacillus manganicus DSM 26584</name>
    <dbReference type="NCBI Taxonomy" id="1384049"/>
    <lineage>
        <taxon>Bacteria</taxon>
        <taxon>Bacillati</taxon>
        <taxon>Bacillota</taxon>
        <taxon>Bacilli</taxon>
        <taxon>Bacillales</taxon>
        <taxon>Caryophanaceae</taxon>
        <taxon>Ureibacillus</taxon>
    </lineage>
</organism>
<protein>
    <recommendedName>
        <fullName evidence="4">DUF3221 domain-containing protein</fullName>
    </recommendedName>
</protein>
<accession>A0A0A3I4D6</accession>
<dbReference type="Pfam" id="PF11518">
    <property type="entry name" value="DUF3221"/>
    <property type="match status" value="1"/>
</dbReference>
<keyword evidence="1" id="KW-0472">Membrane</keyword>
<dbReference type="EMBL" id="JPVN01000012">
    <property type="protein sequence ID" value="KGR78360.1"/>
    <property type="molecule type" value="Genomic_DNA"/>
</dbReference>
<comment type="caution">
    <text evidence="2">The sequence shown here is derived from an EMBL/GenBank/DDBJ whole genome shotgun (WGS) entry which is preliminary data.</text>
</comment>
<proteinExistence type="predicted"/>
<dbReference type="Proteomes" id="UP000030416">
    <property type="component" value="Unassembled WGS sequence"/>
</dbReference>
<sequence length="122" mass="13979">MKLNKWILLFIIIFSITVSFIAGYYVGKHNNSEYLTESFYANVLNNDNGTLHLGGIPENDINHRGEFTIAHKNIDEVFNNHLESINVVDLPKGSQIRVIYDGMVMESYPAQITHVLRIEQIE</sequence>
<dbReference type="InterPro" id="IPR021598">
    <property type="entry name" value="DUF3221"/>
</dbReference>
<gene>
    <name evidence="2" type="ORF">CD29_11620</name>
</gene>
<evidence type="ECO:0000313" key="3">
    <source>
        <dbReference type="Proteomes" id="UP000030416"/>
    </source>
</evidence>
<dbReference type="AlphaFoldDB" id="A0A0A3I4D6"/>